<dbReference type="EMBL" id="JAGBKM010000034">
    <property type="protein sequence ID" value="MBO1532024.1"/>
    <property type="molecule type" value="Genomic_DNA"/>
</dbReference>
<sequence length="484" mass="52747">MSNYNNLHHNYINGEWRDGTSSHEIVTSNPFTGEEIATFKAASLDDLNESYEALEKAQQQWRETNPYVMSQIIEQAAQVMINRREELIDLLVRESGSTVIKANVEVDACIGVIKVAAEYPFLLETTVARSAIPNKTNHIIRKPAGVVTVIGPFNFPMFLAMRSVVTALASGNTVLLKPASTTPITGGILLAKIFEEAGLPAGALSVVVPKTSEIGDALYTHPTPNIISFTGSTEVGQRIGEMAGREIKRSILELGGNNAFVVLEDADVDYAARSAVFGRFLHSGQICMSVNRLIVHESVFDEFAEKFVKYTKGLKVGDPSQADVLVGPLIDEHEARRVEEAVKQAIEEGAEMLLEGKREGALVYPYVLKGSNDVYSARTEMFGPVATLISHTGDEDALRLANDTSAGLSGAVHSADIARAQKFAAGWKTGMVHINDQSVNDEPRIAFGGEKASGVGRFGRHITFDEFTTYQWVSVQTEQRPYPV</sequence>
<protein>
    <submittedName>
        <fullName evidence="7">Aldehyde dehydrogenase family protein</fullName>
    </submittedName>
</protein>
<dbReference type="InterPro" id="IPR016162">
    <property type="entry name" value="Ald_DH_N"/>
</dbReference>
<dbReference type="Gene3D" id="3.40.309.10">
    <property type="entry name" value="Aldehyde Dehydrogenase, Chain A, domain 2"/>
    <property type="match status" value="1"/>
</dbReference>
<gene>
    <name evidence="7" type="ORF">J3492_12525</name>
</gene>
<evidence type="ECO:0000256" key="4">
    <source>
        <dbReference type="PROSITE-ProRule" id="PRU10007"/>
    </source>
</evidence>
<keyword evidence="8" id="KW-1185">Reference proteome</keyword>
<dbReference type="Gene3D" id="3.40.605.10">
    <property type="entry name" value="Aldehyde Dehydrogenase, Chain A, domain 1"/>
    <property type="match status" value="1"/>
</dbReference>
<dbReference type="SUPFAM" id="SSF53720">
    <property type="entry name" value="ALDH-like"/>
    <property type="match status" value="1"/>
</dbReference>
<evidence type="ECO:0000313" key="7">
    <source>
        <dbReference type="EMBL" id="MBO1532024.1"/>
    </source>
</evidence>
<accession>A0ABS3NRH0</accession>
<organism evidence="7 8">
    <name type="scientific">Psychrobacter coccoides</name>
    <dbReference type="NCBI Taxonomy" id="2818440"/>
    <lineage>
        <taxon>Bacteria</taxon>
        <taxon>Pseudomonadati</taxon>
        <taxon>Pseudomonadota</taxon>
        <taxon>Gammaproteobacteria</taxon>
        <taxon>Moraxellales</taxon>
        <taxon>Moraxellaceae</taxon>
        <taxon>Psychrobacter</taxon>
    </lineage>
</organism>
<evidence type="ECO:0000256" key="5">
    <source>
        <dbReference type="RuleBase" id="RU003345"/>
    </source>
</evidence>
<evidence type="ECO:0000259" key="6">
    <source>
        <dbReference type="Pfam" id="PF00171"/>
    </source>
</evidence>
<dbReference type="InterPro" id="IPR029510">
    <property type="entry name" value="Ald_DH_CS_GLU"/>
</dbReference>
<keyword evidence="3" id="KW-0520">NAD</keyword>
<dbReference type="InterPro" id="IPR016161">
    <property type="entry name" value="Ald_DH/histidinol_DH"/>
</dbReference>
<keyword evidence="2 5" id="KW-0560">Oxidoreductase</keyword>
<feature type="active site" evidence="4">
    <location>
        <position position="253"/>
    </location>
</feature>
<evidence type="ECO:0000313" key="8">
    <source>
        <dbReference type="Proteomes" id="UP000664554"/>
    </source>
</evidence>
<proteinExistence type="inferred from homology"/>
<comment type="caution">
    <text evidence="7">The sequence shown here is derived from an EMBL/GenBank/DDBJ whole genome shotgun (WGS) entry which is preliminary data.</text>
</comment>
<evidence type="ECO:0000256" key="2">
    <source>
        <dbReference type="ARBA" id="ARBA00023002"/>
    </source>
</evidence>
<dbReference type="PANTHER" id="PTHR42986">
    <property type="entry name" value="BENZALDEHYDE DEHYDROGENASE YFMT"/>
    <property type="match status" value="1"/>
</dbReference>
<dbReference type="Pfam" id="PF00171">
    <property type="entry name" value="Aldedh"/>
    <property type="match status" value="1"/>
</dbReference>
<evidence type="ECO:0000256" key="1">
    <source>
        <dbReference type="ARBA" id="ARBA00009986"/>
    </source>
</evidence>
<comment type="similarity">
    <text evidence="1 5">Belongs to the aldehyde dehydrogenase family.</text>
</comment>
<dbReference type="PANTHER" id="PTHR42986:SF1">
    <property type="entry name" value="BENZALDEHYDE DEHYDROGENASE YFMT"/>
    <property type="match status" value="1"/>
</dbReference>
<dbReference type="RefSeq" id="WP_207992379.1">
    <property type="nucleotide sequence ID" value="NZ_JAGBKM010000034.1"/>
</dbReference>
<name>A0ABS3NRH0_9GAMM</name>
<reference evidence="7 8" key="1">
    <citation type="submission" date="2021-03" db="EMBL/GenBank/DDBJ databases">
        <authorList>
            <person name="Shang D.-D."/>
            <person name="Du Z.-J."/>
            <person name="Chen G.-J."/>
        </authorList>
    </citation>
    <scope>NUCLEOTIDE SEQUENCE [LARGE SCALE GENOMIC DNA]</scope>
    <source>
        <strain evidence="7 8">F1192</strain>
    </source>
</reference>
<feature type="domain" description="Aldehyde dehydrogenase" evidence="6">
    <location>
        <begin position="16"/>
        <end position="473"/>
    </location>
</feature>
<evidence type="ECO:0000256" key="3">
    <source>
        <dbReference type="ARBA" id="ARBA00023027"/>
    </source>
</evidence>
<dbReference type="PROSITE" id="PS00687">
    <property type="entry name" value="ALDEHYDE_DEHYDR_GLU"/>
    <property type="match status" value="1"/>
</dbReference>
<dbReference type="InterPro" id="IPR015590">
    <property type="entry name" value="Aldehyde_DH_dom"/>
</dbReference>
<dbReference type="Proteomes" id="UP000664554">
    <property type="component" value="Unassembled WGS sequence"/>
</dbReference>
<dbReference type="InterPro" id="IPR016163">
    <property type="entry name" value="Ald_DH_C"/>
</dbReference>